<dbReference type="InterPro" id="IPR036864">
    <property type="entry name" value="Zn2-C6_fun-type_DNA-bd_sf"/>
</dbReference>
<dbReference type="Pfam" id="PF00172">
    <property type="entry name" value="Zn_clus"/>
    <property type="match status" value="1"/>
</dbReference>
<dbReference type="STRING" id="930990.A0A067MU06"/>
<comment type="subcellular location">
    <subcellularLocation>
        <location evidence="1">Nucleus</location>
    </subcellularLocation>
</comment>
<reference evidence="9" key="1">
    <citation type="journal article" date="2014" name="Proc. Natl. Acad. Sci. U.S.A.">
        <title>Extensive sampling of basidiomycete genomes demonstrates inadequacy of the white-rot/brown-rot paradigm for wood decay fungi.</title>
        <authorList>
            <person name="Riley R."/>
            <person name="Salamov A.A."/>
            <person name="Brown D.W."/>
            <person name="Nagy L.G."/>
            <person name="Floudas D."/>
            <person name="Held B.W."/>
            <person name="Levasseur A."/>
            <person name="Lombard V."/>
            <person name="Morin E."/>
            <person name="Otillar R."/>
            <person name="Lindquist E.A."/>
            <person name="Sun H."/>
            <person name="LaButti K.M."/>
            <person name="Schmutz J."/>
            <person name="Jabbour D."/>
            <person name="Luo H."/>
            <person name="Baker S.E."/>
            <person name="Pisabarro A.G."/>
            <person name="Walton J.D."/>
            <person name="Blanchette R.A."/>
            <person name="Henrissat B."/>
            <person name="Martin F."/>
            <person name="Cullen D."/>
            <person name="Hibbett D.S."/>
            <person name="Grigoriev I.V."/>
        </authorList>
    </citation>
    <scope>NUCLEOTIDE SEQUENCE [LARGE SCALE GENOMIC DNA]</scope>
    <source>
        <strain evidence="9">FD-172 SS1</strain>
    </source>
</reference>
<feature type="domain" description="Zn(2)-C6 fungal-type" evidence="6">
    <location>
        <begin position="21"/>
        <end position="50"/>
    </location>
</feature>
<dbReference type="GO" id="GO:0003677">
    <property type="term" value="F:DNA binding"/>
    <property type="evidence" value="ECO:0007669"/>
    <property type="project" value="InterPro"/>
</dbReference>
<feature type="domain" description="4Fe-4S ferredoxin-type" evidence="7">
    <location>
        <begin position="28"/>
        <end position="60"/>
    </location>
</feature>
<organism evidence="8 9">
    <name type="scientific">Botryobasidium botryosum (strain FD-172 SS1)</name>
    <dbReference type="NCBI Taxonomy" id="930990"/>
    <lineage>
        <taxon>Eukaryota</taxon>
        <taxon>Fungi</taxon>
        <taxon>Dikarya</taxon>
        <taxon>Basidiomycota</taxon>
        <taxon>Agaricomycotina</taxon>
        <taxon>Agaricomycetes</taxon>
        <taxon>Cantharellales</taxon>
        <taxon>Botryobasidiaceae</taxon>
        <taxon>Botryobasidium</taxon>
    </lineage>
</organism>
<evidence type="ECO:0000256" key="1">
    <source>
        <dbReference type="ARBA" id="ARBA00004123"/>
    </source>
</evidence>
<dbReference type="InterPro" id="IPR007219">
    <property type="entry name" value="XnlR_reg_dom"/>
</dbReference>
<dbReference type="Gene3D" id="4.10.240.10">
    <property type="entry name" value="Zn(2)-C6 fungal-type DNA-binding domain"/>
    <property type="match status" value="1"/>
</dbReference>
<dbReference type="Pfam" id="PF04082">
    <property type="entry name" value="Fungal_trans"/>
    <property type="match status" value="1"/>
</dbReference>
<dbReference type="PANTHER" id="PTHR31001:SF56">
    <property type="entry name" value="ZN(2)-C6 FUNGAL-TYPE DOMAIN-CONTAINING PROTEIN"/>
    <property type="match status" value="1"/>
</dbReference>
<dbReference type="SUPFAM" id="SSF57701">
    <property type="entry name" value="Zn2/Cys6 DNA-binding domain"/>
    <property type="match status" value="1"/>
</dbReference>
<evidence type="ECO:0000256" key="4">
    <source>
        <dbReference type="SAM" id="Coils"/>
    </source>
</evidence>
<keyword evidence="2" id="KW-0479">Metal-binding</keyword>
<evidence type="ECO:0000259" key="7">
    <source>
        <dbReference type="PROSITE" id="PS51379"/>
    </source>
</evidence>
<name>A0A067MU06_BOTB1</name>
<dbReference type="InterPro" id="IPR050613">
    <property type="entry name" value="Sec_Metabolite_Reg"/>
</dbReference>
<accession>A0A067MU06</accession>
<evidence type="ECO:0000259" key="6">
    <source>
        <dbReference type="PROSITE" id="PS50048"/>
    </source>
</evidence>
<evidence type="ECO:0000313" key="9">
    <source>
        <dbReference type="Proteomes" id="UP000027195"/>
    </source>
</evidence>
<feature type="region of interest" description="Disordered" evidence="5">
    <location>
        <begin position="191"/>
        <end position="211"/>
    </location>
</feature>
<dbReference type="PANTHER" id="PTHR31001">
    <property type="entry name" value="UNCHARACTERIZED TRANSCRIPTIONAL REGULATORY PROTEIN"/>
    <property type="match status" value="1"/>
</dbReference>
<proteinExistence type="predicted"/>
<evidence type="ECO:0000256" key="2">
    <source>
        <dbReference type="ARBA" id="ARBA00022723"/>
    </source>
</evidence>
<dbReference type="CDD" id="cd12148">
    <property type="entry name" value="fungal_TF_MHR"/>
    <property type="match status" value="1"/>
</dbReference>
<dbReference type="GO" id="GO:0008270">
    <property type="term" value="F:zinc ion binding"/>
    <property type="evidence" value="ECO:0007669"/>
    <property type="project" value="InterPro"/>
</dbReference>
<dbReference type="AlphaFoldDB" id="A0A067MU06"/>
<dbReference type="InterPro" id="IPR017896">
    <property type="entry name" value="4Fe4S_Fe-S-bd"/>
</dbReference>
<evidence type="ECO:0008006" key="10">
    <source>
        <dbReference type="Google" id="ProtNLM"/>
    </source>
</evidence>
<dbReference type="EMBL" id="KL198020">
    <property type="protein sequence ID" value="KDQ19099.1"/>
    <property type="molecule type" value="Genomic_DNA"/>
</dbReference>
<protein>
    <recommendedName>
        <fullName evidence="10">Zn(2)-C6 fungal-type domain-containing protein</fullName>
    </recommendedName>
</protein>
<keyword evidence="4" id="KW-0175">Coiled coil</keyword>
<dbReference type="GO" id="GO:0005634">
    <property type="term" value="C:nucleus"/>
    <property type="evidence" value="ECO:0007669"/>
    <property type="project" value="UniProtKB-SubCell"/>
</dbReference>
<dbReference type="SMART" id="SM00066">
    <property type="entry name" value="GAL4"/>
    <property type="match status" value="1"/>
</dbReference>
<dbReference type="GO" id="GO:0006351">
    <property type="term" value="P:DNA-templated transcription"/>
    <property type="evidence" value="ECO:0007669"/>
    <property type="project" value="InterPro"/>
</dbReference>
<dbReference type="SMART" id="SM00906">
    <property type="entry name" value="Fungal_trans"/>
    <property type="match status" value="1"/>
</dbReference>
<dbReference type="CDD" id="cd00067">
    <property type="entry name" value="GAL4"/>
    <property type="match status" value="1"/>
</dbReference>
<dbReference type="OrthoDB" id="424974at2759"/>
<dbReference type="GO" id="GO:0000981">
    <property type="term" value="F:DNA-binding transcription factor activity, RNA polymerase II-specific"/>
    <property type="evidence" value="ECO:0007669"/>
    <property type="project" value="InterPro"/>
</dbReference>
<keyword evidence="3" id="KW-0539">Nucleus</keyword>
<dbReference type="InterPro" id="IPR001138">
    <property type="entry name" value="Zn2Cys6_DnaBD"/>
</dbReference>
<evidence type="ECO:0000256" key="3">
    <source>
        <dbReference type="ARBA" id="ARBA00023242"/>
    </source>
</evidence>
<evidence type="ECO:0000313" key="8">
    <source>
        <dbReference type="EMBL" id="KDQ19099.1"/>
    </source>
</evidence>
<dbReference type="PROSITE" id="PS51379">
    <property type="entry name" value="4FE4S_FER_2"/>
    <property type="match status" value="1"/>
</dbReference>
<dbReference type="HOGENOM" id="CLU_007340_4_3_1"/>
<evidence type="ECO:0000256" key="5">
    <source>
        <dbReference type="SAM" id="MobiDB-lite"/>
    </source>
</evidence>
<dbReference type="Proteomes" id="UP000027195">
    <property type="component" value="Unassembled WGS sequence"/>
</dbReference>
<sequence length="701" mass="78449">MTADKSGDHASKRSARRGALSCAECRRLKLRCDRQFPCQSCRKRGCAAICPDGALTTGKGNRFILANTEELHNKISELQDRIISLEEALSSLQATVSNEPHPLLREDLLRIKASITATTAAPEASTSTGESKAGVSVKLPKLVAKPPTGNDSAEEEGPEVLSAFGTLKIDDQGKSRYFGSLAGAQLLLGSDESDDEAPCDPRAPPPALRPMENLLPNEVAKLAHTYPFAMNPCDYEGTRRQLEGLLPPAAKAWSITQKYYEYSTWQFNCVPRQWFTDRVLVPLYEPQRNADQAPEHQLALVYMVFALGTLIDLDLPPFHPDAEHYHQLARAALALDSQGTSIMAVQALILMAYFNQLTDKKNGPGLSWMVMGIAVKMGTGIGLHRDPKRWKMDPEQTDLRRMVFWELACFDAWQAQGFGRPPMITFEHVDTALPIDWEERVNAAGQVESSFYRLKYTYTELLLSTLNTAFGAQRPTYETILRLDRRIRDFHVPDHMRVPGLQEMDHVVPNDTEPPTLHLTMQRHLLFFVKEITLLYLHRSFFARALTEQPGDPFKSRYAASVLACYRSSSGVLAGIRNAYQLHPGLVPRFYMFWTHAFSSAIVLAAIVTRSPGCNLAYRALGELDAAYTMFKAASELQGSRATKALCFTKYASEPTITTPSIARAAWSSPLMYTRSQARRRKRIRRCWGTRLALSPHGRPR</sequence>
<keyword evidence="9" id="KW-1185">Reference proteome</keyword>
<feature type="coiled-coil region" evidence="4">
    <location>
        <begin position="68"/>
        <end position="95"/>
    </location>
</feature>
<dbReference type="InParanoid" id="A0A067MU06"/>
<gene>
    <name evidence="8" type="ORF">BOTBODRAFT_483871</name>
</gene>
<dbReference type="PROSITE" id="PS50048">
    <property type="entry name" value="ZN2_CY6_FUNGAL_2"/>
    <property type="match status" value="1"/>
</dbReference>
<dbReference type="PROSITE" id="PS00463">
    <property type="entry name" value="ZN2_CY6_FUNGAL_1"/>
    <property type="match status" value="1"/>
</dbReference>